<evidence type="ECO:0000313" key="5">
    <source>
        <dbReference type="EMBL" id="RDS81673.1"/>
    </source>
</evidence>
<dbReference type="InterPro" id="IPR050204">
    <property type="entry name" value="AraC_XylS_family_regulators"/>
</dbReference>
<evidence type="ECO:0000256" key="2">
    <source>
        <dbReference type="ARBA" id="ARBA00023125"/>
    </source>
</evidence>
<dbReference type="AlphaFoldDB" id="A0A370WZS9"/>
<dbReference type="EMBL" id="QRBE01000005">
    <property type="protein sequence ID" value="RDS81673.1"/>
    <property type="molecule type" value="Genomic_DNA"/>
</dbReference>
<accession>A0A370WZS9</accession>
<keyword evidence="2" id="KW-0238">DNA-binding</keyword>
<reference evidence="5 6" key="1">
    <citation type="submission" date="2018-07" db="EMBL/GenBank/DDBJ databases">
        <title>Dyella monticola sp. nov. and Dyella psychrodurans sp. nov. isolated from monsoon evergreen broad-leaved forest soil of Dinghu Mountain, China.</title>
        <authorList>
            <person name="Gao Z."/>
            <person name="Qiu L."/>
        </authorList>
    </citation>
    <scope>NUCLEOTIDE SEQUENCE [LARGE SCALE GENOMIC DNA]</scope>
    <source>
        <strain evidence="5 6">4G-K06</strain>
    </source>
</reference>
<keyword evidence="3" id="KW-0804">Transcription</keyword>
<proteinExistence type="predicted"/>
<name>A0A370WZS9_9GAMM</name>
<sequence>MRRRGDHRHRGGTHCAYGLASRGHGGCRVSEIFNFDSAAFDMDDAFARYSELYARGADVVRTGATFFARVRSWKLDRTILFARQFGGVRHIRQQRVTQDGFDHFVLSHVVAGELTVCLDGKTLVITPGESVLLDTTQPMETVTDSVNLITVSVARDAMRAAVGDVQDLHGYLVGAREGGLLGAMLRALIEQVPHLPIGAHAAITRTLIDLLSVAIKPFGSGARSEFHRLEHVRYETVRRLVEANIGVPDFCIQDIINATGISRAGLYRLFDFCGGVARFIQICRLQQLRDRLDNRRFDSLSLAELAPMLGFSDESHASRLFKQAFGIAPGAYRAASIRGAQHPAVDLMARRWNSSLTELQ</sequence>
<evidence type="ECO:0000313" key="6">
    <source>
        <dbReference type="Proteomes" id="UP000254258"/>
    </source>
</evidence>
<dbReference type="InterPro" id="IPR035418">
    <property type="entry name" value="AraC-bd_2"/>
</dbReference>
<evidence type="ECO:0000259" key="4">
    <source>
        <dbReference type="PROSITE" id="PS01124"/>
    </source>
</evidence>
<keyword evidence="6" id="KW-1185">Reference proteome</keyword>
<dbReference type="GO" id="GO:0043565">
    <property type="term" value="F:sequence-specific DNA binding"/>
    <property type="evidence" value="ECO:0007669"/>
    <property type="project" value="InterPro"/>
</dbReference>
<dbReference type="SUPFAM" id="SSF46689">
    <property type="entry name" value="Homeodomain-like"/>
    <property type="match status" value="1"/>
</dbReference>
<comment type="caution">
    <text evidence="5">The sequence shown here is derived from an EMBL/GenBank/DDBJ whole genome shotgun (WGS) entry which is preliminary data.</text>
</comment>
<dbReference type="PANTHER" id="PTHR46796:SF6">
    <property type="entry name" value="ARAC SUBFAMILY"/>
    <property type="match status" value="1"/>
</dbReference>
<dbReference type="Gene3D" id="1.10.10.60">
    <property type="entry name" value="Homeodomain-like"/>
    <property type="match status" value="1"/>
</dbReference>
<dbReference type="InterPro" id="IPR009057">
    <property type="entry name" value="Homeodomain-like_sf"/>
</dbReference>
<evidence type="ECO:0000256" key="3">
    <source>
        <dbReference type="ARBA" id="ARBA00023163"/>
    </source>
</evidence>
<dbReference type="InterPro" id="IPR018060">
    <property type="entry name" value="HTH_AraC"/>
</dbReference>
<dbReference type="SMART" id="SM00342">
    <property type="entry name" value="HTH_ARAC"/>
    <property type="match status" value="1"/>
</dbReference>
<keyword evidence="1" id="KW-0805">Transcription regulation</keyword>
<dbReference type="PROSITE" id="PS01124">
    <property type="entry name" value="HTH_ARAC_FAMILY_2"/>
    <property type="match status" value="1"/>
</dbReference>
<dbReference type="Proteomes" id="UP000254258">
    <property type="component" value="Unassembled WGS sequence"/>
</dbReference>
<organism evidence="5 6">
    <name type="scientific">Dyella monticola</name>
    <dbReference type="NCBI Taxonomy" id="1927958"/>
    <lineage>
        <taxon>Bacteria</taxon>
        <taxon>Pseudomonadati</taxon>
        <taxon>Pseudomonadota</taxon>
        <taxon>Gammaproteobacteria</taxon>
        <taxon>Lysobacterales</taxon>
        <taxon>Rhodanobacteraceae</taxon>
        <taxon>Dyella</taxon>
    </lineage>
</organism>
<dbReference type="PANTHER" id="PTHR46796">
    <property type="entry name" value="HTH-TYPE TRANSCRIPTIONAL ACTIVATOR RHAS-RELATED"/>
    <property type="match status" value="1"/>
</dbReference>
<dbReference type="Pfam" id="PF12833">
    <property type="entry name" value="HTH_18"/>
    <property type="match status" value="1"/>
</dbReference>
<protein>
    <submittedName>
        <fullName evidence="5">Helix-turn-helix domain-containing protein</fullName>
    </submittedName>
</protein>
<gene>
    <name evidence="5" type="ORF">DWU98_10625</name>
</gene>
<evidence type="ECO:0000256" key="1">
    <source>
        <dbReference type="ARBA" id="ARBA00023015"/>
    </source>
</evidence>
<feature type="domain" description="HTH araC/xylS-type" evidence="4">
    <location>
        <begin position="235"/>
        <end position="335"/>
    </location>
</feature>
<dbReference type="GO" id="GO:0003700">
    <property type="term" value="F:DNA-binding transcription factor activity"/>
    <property type="evidence" value="ECO:0007669"/>
    <property type="project" value="InterPro"/>
</dbReference>
<dbReference type="Pfam" id="PF14525">
    <property type="entry name" value="AraC_binding_2"/>
    <property type="match status" value="1"/>
</dbReference>